<name>A0AAV4TW43_CAEEX</name>
<dbReference type="EMBL" id="BPLR01011818">
    <property type="protein sequence ID" value="GIY49306.1"/>
    <property type="molecule type" value="Genomic_DNA"/>
</dbReference>
<keyword evidence="2" id="KW-1185">Reference proteome</keyword>
<accession>A0AAV4TW43</accession>
<proteinExistence type="predicted"/>
<dbReference type="Gene3D" id="3.80.10.10">
    <property type="entry name" value="Ribonuclease Inhibitor"/>
    <property type="match status" value="1"/>
</dbReference>
<evidence type="ECO:0000313" key="2">
    <source>
        <dbReference type="Proteomes" id="UP001054945"/>
    </source>
</evidence>
<dbReference type="SUPFAM" id="SSF52047">
    <property type="entry name" value="RNI-like"/>
    <property type="match status" value="1"/>
</dbReference>
<dbReference type="AlphaFoldDB" id="A0AAV4TW43"/>
<reference evidence="1 2" key="1">
    <citation type="submission" date="2021-06" db="EMBL/GenBank/DDBJ databases">
        <title>Caerostris extrusa draft genome.</title>
        <authorList>
            <person name="Kono N."/>
            <person name="Arakawa K."/>
        </authorList>
    </citation>
    <scope>NUCLEOTIDE SEQUENCE [LARGE SCALE GENOMIC DNA]</scope>
</reference>
<evidence type="ECO:0000313" key="1">
    <source>
        <dbReference type="EMBL" id="GIY49306.1"/>
    </source>
</evidence>
<gene>
    <name evidence="1" type="ORF">CEXT_604231</name>
</gene>
<organism evidence="1 2">
    <name type="scientific">Caerostris extrusa</name>
    <name type="common">Bark spider</name>
    <name type="synonym">Caerostris bankana</name>
    <dbReference type="NCBI Taxonomy" id="172846"/>
    <lineage>
        <taxon>Eukaryota</taxon>
        <taxon>Metazoa</taxon>
        <taxon>Ecdysozoa</taxon>
        <taxon>Arthropoda</taxon>
        <taxon>Chelicerata</taxon>
        <taxon>Arachnida</taxon>
        <taxon>Araneae</taxon>
        <taxon>Araneomorphae</taxon>
        <taxon>Entelegynae</taxon>
        <taxon>Araneoidea</taxon>
        <taxon>Araneidae</taxon>
        <taxon>Caerostris</taxon>
    </lineage>
</organism>
<comment type="caution">
    <text evidence="1">The sequence shown here is derived from an EMBL/GenBank/DDBJ whole genome shotgun (WGS) entry which is preliminary data.</text>
</comment>
<dbReference type="Proteomes" id="UP001054945">
    <property type="component" value="Unassembled WGS sequence"/>
</dbReference>
<sequence length="146" mass="17139">MDISAVLHSCPHLESLRLLKMKGLRMGDEPIRLPRLKHFSYGNDRRLYDTGLLLMLKNLPSNLKVLAIQNCSLTKEGLRRFLQNVPNLEEFSCRSIFFKTSVAERILRITNPNATFYDTFELFEMQQFFNIKRSGCRKPDYSFPEF</sequence>
<dbReference type="InterPro" id="IPR032675">
    <property type="entry name" value="LRR_dom_sf"/>
</dbReference>
<protein>
    <submittedName>
        <fullName evidence="1">Uncharacterized protein</fullName>
    </submittedName>
</protein>